<comment type="subcellular location">
    <subcellularLocation>
        <location evidence="1">Nucleus membrane</location>
        <topology evidence="1">Multi-pass membrane protein</topology>
    </subcellularLocation>
    <subcellularLocation>
        <location evidence="2">Nucleus</location>
        <location evidence="2">Nuclear pore complex</location>
    </subcellularLocation>
</comment>
<dbReference type="GO" id="GO:0030674">
    <property type="term" value="F:protein-macromolecule adaptor activity"/>
    <property type="evidence" value="ECO:0007669"/>
    <property type="project" value="TreeGrafter"/>
</dbReference>
<evidence type="ECO:0000256" key="2">
    <source>
        <dbReference type="ARBA" id="ARBA00004567"/>
    </source>
</evidence>
<keyword evidence="4" id="KW-0813">Transport</keyword>
<evidence type="ECO:0000256" key="1">
    <source>
        <dbReference type="ARBA" id="ARBA00004232"/>
    </source>
</evidence>
<accession>A0A210R5Y6</accession>
<feature type="transmembrane region" description="Helical" evidence="14">
    <location>
        <begin position="20"/>
        <end position="41"/>
    </location>
</feature>
<dbReference type="Proteomes" id="UP000242188">
    <property type="component" value="Unassembled WGS sequence"/>
</dbReference>
<keyword evidence="16" id="KW-1185">Reference proteome</keyword>
<dbReference type="Pfam" id="PF09531">
    <property type="entry name" value="Ndc1_Nup"/>
    <property type="match status" value="1"/>
</dbReference>
<dbReference type="GO" id="GO:0006999">
    <property type="term" value="P:nuclear pore organization"/>
    <property type="evidence" value="ECO:0007669"/>
    <property type="project" value="TreeGrafter"/>
</dbReference>
<feature type="compositionally biased region" description="Low complexity" evidence="13">
    <location>
        <begin position="390"/>
        <end position="407"/>
    </location>
</feature>
<evidence type="ECO:0000256" key="12">
    <source>
        <dbReference type="ARBA" id="ARBA00023242"/>
    </source>
</evidence>
<comment type="similarity">
    <text evidence="3">Belongs to the NDC1 family.</text>
</comment>
<dbReference type="STRING" id="6573.A0A210R5Y6"/>
<evidence type="ECO:0000256" key="14">
    <source>
        <dbReference type="SAM" id="Phobius"/>
    </source>
</evidence>
<dbReference type="PANTHER" id="PTHR13269">
    <property type="entry name" value="NUCLEOPORIN NDC1"/>
    <property type="match status" value="1"/>
</dbReference>
<name>A0A210R5Y6_MIZYE</name>
<comment type="caution">
    <text evidence="15">The sequence shown here is derived from an EMBL/GenBank/DDBJ whole genome shotgun (WGS) entry which is preliminary data.</text>
</comment>
<evidence type="ECO:0000256" key="3">
    <source>
        <dbReference type="ARBA" id="ARBA00005760"/>
    </source>
</evidence>
<keyword evidence="12" id="KW-0539">Nucleus</keyword>
<dbReference type="GO" id="GO:0015031">
    <property type="term" value="P:protein transport"/>
    <property type="evidence" value="ECO:0007669"/>
    <property type="project" value="UniProtKB-KW"/>
</dbReference>
<keyword evidence="9" id="KW-0811">Translocation</keyword>
<feature type="transmembrane region" description="Helical" evidence="14">
    <location>
        <begin position="244"/>
        <end position="266"/>
    </location>
</feature>
<dbReference type="InterPro" id="IPR019049">
    <property type="entry name" value="Nucleoporin_prot_Ndc1/Nup"/>
</dbReference>
<keyword evidence="8 14" id="KW-1133">Transmembrane helix</keyword>
<feature type="region of interest" description="Disordered" evidence="13">
    <location>
        <begin position="381"/>
        <end position="420"/>
    </location>
</feature>
<keyword evidence="11 14" id="KW-0472">Membrane</keyword>
<protein>
    <submittedName>
        <fullName evidence="15">Nucleoporin NDC1</fullName>
    </submittedName>
</protein>
<feature type="transmembrane region" description="Helical" evidence="14">
    <location>
        <begin position="106"/>
        <end position="128"/>
    </location>
</feature>
<evidence type="ECO:0000256" key="11">
    <source>
        <dbReference type="ARBA" id="ARBA00023136"/>
    </source>
</evidence>
<evidence type="ECO:0000256" key="4">
    <source>
        <dbReference type="ARBA" id="ARBA00022448"/>
    </source>
</evidence>
<proteinExistence type="inferred from homology"/>
<evidence type="ECO:0000256" key="6">
    <source>
        <dbReference type="ARBA" id="ARBA00022816"/>
    </source>
</evidence>
<organism evidence="15 16">
    <name type="scientific">Mizuhopecten yessoensis</name>
    <name type="common">Japanese scallop</name>
    <name type="synonym">Patinopecten yessoensis</name>
    <dbReference type="NCBI Taxonomy" id="6573"/>
    <lineage>
        <taxon>Eukaryota</taxon>
        <taxon>Metazoa</taxon>
        <taxon>Spiralia</taxon>
        <taxon>Lophotrochozoa</taxon>
        <taxon>Mollusca</taxon>
        <taxon>Bivalvia</taxon>
        <taxon>Autobranchia</taxon>
        <taxon>Pteriomorphia</taxon>
        <taxon>Pectinida</taxon>
        <taxon>Pectinoidea</taxon>
        <taxon>Pectinidae</taxon>
        <taxon>Mizuhopecten</taxon>
    </lineage>
</organism>
<dbReference type="GO" id="GO:0031965">
    <property type="term" value="C:nuclear membrane"/>
    <property type="evidence" value="ECO:0007669"/>
    <property type="project" value="UniProtKB-SubCell"/>
</dbReference>
<evidence type="ECO:0000256" key="10">
    <source>
        <dbReference type="ARBA" id="ARBA00023132"/>
    </source>
</evidence>
<evidence type="ECO:0000313" key="15">
    <source>
        <dbReference type="EMBL" id="OWF56314.1"/>
    </source>
</evidence>
<dbReference type="GO" id="GO:0070762">
    <property type="term" value="C:nuclear pore transmembrane ring"/>
    <property type="evidence" value="ECO:0007669"/>
    <property type="project" value="TreeGrafter"/>
</dbReference>
<dbReference type="EMBL" id="NEDP02000216">
    <property type="protein sequence ID" value="OWF56314.1"/>
    <property type="molecule type" value="Genomic_DNA"/>
</dbReference>
<evidence type="ECO:0000256" key="7">
    <source>
        <dbReference type="ARBA" id="ARBA00022927"/>
    </source>
</evidence>
<evidence type="ECO:0000256" key="13">
    <source>
        <dbReference type="SAM" id="MobiDB-lite"/>
    </source>
</evidence>
<keyword evidence="5 14" id="KW-0812">Transmembrane</keyword>
<evidence type="ECO:0000313" key="16">
    <source>
        <dbReference type="Proteomes" id="UP000242188"/>
    </source>
</evidence>
<evidence type="ECO:0000256" key="9">
    <source>
        <dbReference type="ARBA" id="ARBA00023010"/>
    </source>
</evidence>
<dbReference type="AlphaFoldDB" id="A0A210R5Y6"/>
<evidence type="ECO:0000256" key="5">
    <source>
        <dbReference type="ARBA" id="ARBA00022692"/>
    </source>
</evidence>
<keyword evidence="6" id="KW-0509">mRNA transport</keyword>
<reference evidence="15 16" key="1">
    <citation type="journal article" date="2017" name="Nat. Ecol. Evol.">
        <title>Scallop genome provides insights into evolution of bilaterian karyotype and development.</title>
        <authorList>
            <person name="Wang S."/>
            <person name="Zhang J."/>
            <person name="Jiao W."/>
            <person name="Li J."/>
            <person name="Xun X."/>
            <person name="Sun Y."/>
            <person name="Guo X."/>
            <person name="Huan P."/>
            <person name="Dong B."/>
            <person name="Zhang L."/>
            <person name="Hu X."/>
            <person name="Sun X."/>
            <person name="Wang J."/>
            <person name="Zhao C."/>
            <person name="Wang Y."/>
            <person name="Wang D."/>
            <person name="Huang X."/>
            <person name="Wang R."/>
            <person name="Lv J."/>
            <person name="Li Y."/>
            <person name="Zhang Z."/>
            <person name="Liu B."/>
            <person name="Lu W."/>
            <person name="Hui Y."/>
            <person name="Liang J."/>
            <person name="Zhou Z."/>
            <person name="Hou R."/>
            <person name="Li X."/>
            <person name="Liu Y."/>
            <person name="Li H."/>
            <person name="Ning X."/>
            <person name="Lin Y."/>
            <person name="Zhao L."/>
            <person name="Xing Q."/>
            <person name="Dou J."/>
            <person name="Li Y."/>
            <person name="Mao J."/>
            <person name="Guo H."/>
            <person name="Dou H."/>
            <person name="Li T."/>
            <person name="Mu C."/>
            <person name="Jiang W."/>
            <person name="Fu Q."/>
            <person name="Fu X."/>
            <person name="Miao Y."/>
            <person name="Liu J."/>
            <person name="Yu Q."/>
            <person name="Li R."/>
            <person name="Liao H."/>
            <person name="Li X."/>
            <person name="Kong Y."/>
            <person name="Jiang Z."/>
            <person name="Chourrout D."/>
            <person name="Li R."/>
            <person name="Bao Z."/>
        </authorList>
    </citation>
    <scope>NUCLEOTIDE SEQUENCE [LARGE SCALE GENOMIC DNA]</scope>
    <source>
        <strain evidence="15 16">PY_sf001</strain>
    </source>
</reference>
<keyword evidence="7" id="KW-0653">Protein transport</keyword>
<dbReference type="GO" id="GO:0051028">
    <property type="term" value="P:mRNA transport"/>
    <property type="evidence" value="ECO:0007669"/>
    <property type="project" value="UniProtKB-KW"/>
</dbReference>
<dbReference type="OrthoDB" id="67850at2759"/>
<sequence>METLDCWYRREVYSWRTGAAVGWTLLLQPCLLAVYLIFCSMDVFHPISWIAGSISMMFSTHYMFLLAVLTLVAGVLGILTSSSYTVIPDIPLTRLHGLVQLLLPARLLRCLMYLVSGAVTAWVCTACIGDRYTTLIIKSDDTEREVYYLNEYHLFLVVYGMYSGVLYNITMYIHQNNLIQFPVLEQAKFFQVRSRLFNELLKSVSYSLWHTVYFYPVYWMFGHIPKDFVLQHTSVLGSDTPLNSVWGLLDVCLLYQTLLCGVFLYFTWTVSSVLYKIYNTEHFPFPVEVVFDDQKNKCLVDALACKTNSLLQCLGFYDVCLLSKTSGVRRSVVFSLSQPGGHPHNWNKLYSACVAEVNALNQKVQEANWKVFASVPVRQASGEKNMPPASTGERTTTTLTHRGSTNTEDGNPSKPVDKPASNLQTFKDLTLVYLKKKPVFSYFLSELPDSKSRKLFATCQVQVWAVEALSNFATASYTDDKYGVVQRSLPEIITAVVNLQENVEKHFKLATTMSRRNQKDLGFNDTQLGYLLQTTLKSSMYKIVNTFGKHILSLNLSSECVRKLKLFMDYKE</sequence>
<evidence type="ECO:0000256" key="8">
    <source>
        <dbReference type="ARBA" id="ARBA00022989"/>
    </source>
</evidence>
<gene>
    <name evidence="15" type="ORF">KP79_PYT08270</name>
</gene>
<feature type="transmembrane region" description="Helical" evidence="14">
    <location>
        <begin position="62"/>
        <end position="86"/>
    </location>
</feature>
<dbReference type="PANTHER" id="PTHR13269:SF6">
    <property type="entry name" value="NUCLEOPORIN NDC1"/>
    <property type="match status" value="1"/>
</dbReference>
<keyword evidence="10" id="KW-0906">Nuclear pore complex</keyword>